<feature type="compositionally biased region" description="Basic and acidic residues" evidence="1">
    <location>
        <begin position="1"/>
        <end position="10"/>
    </location>
</feature>
<organism evidence="2">
    <name type="scientific">uncultured marine virus</name>
    <dbReference type="NCBI Taxonomy" id="186617"/>
    <lineage>
        <taxon>Viruses</taxon>
        <taxon>environmental samples</taxon>
    </lineage>
</organism>
<reference evidence="2" key="2">
    <citation type="submission" date="2015-03" db="EMBL/GenBank/DDBJ databases">
        <authorList>
            <person name="Chow C.-E.T."/>
            <person name="Winget D.M."/>
            <person name="White R.A.III."/>
            <person name="Hallam S.J."/>
            <person name="Suttle C.A."/>
        </authorList>
    </citation>
    <scope>NUCLEOTIDE SEQUENCE</scope>
    <source>
        <strain evidence="2">Anoxic2_3</strain>
    </source>
</reference>
<evidence type="ECO:0000256" key="1">
    <source>
        <dbReference type="SAM" id="MobiDB-lite"/>
    </source>
</evidence>
<feature type="region of interest" description="Disordered" evidence="1">
    <location>
        <begin position="1"/>
        <end position="21"/>
    </location>
</feature>
<reference evidence="2" key="1">
    <citation type="journal article" date="2015" name="Front. Microbiol.">
        <title>Combining genomic sequencing methods to explore viral diversity and reveal potential virus-host interactions.</title>
        <authorList>
            <person name="Chow C.E."/>
            <person name="Winget D.M."/>
            <person name="White R.A.III."/>
            <person name="Hallam S.J."/>
            <person name="Suttle C.A."/>
        </authorList>
    </citation>
    <scope>NUCLEOTIDE SEQUENCE</scope>
    <source>
        <strain evidence="2">Anoxic2_3</strain>
    </source>
</reference>
<name>A0A0F7L4G7_9VIRU</name>
<evidence type="ECO:0000313" key="2">
    <source>
        <dbReference type="EMBL" id="AKH46880.1"/>
    </source>
</evidence>
<dbReference type="EMBL" id="KR029587">
    <property type="protein sequence ID" value="AKH46880.1"/>
    <property type="molecule type" value="Genomic_DNA"/>
</dbReference>
<proteinExistence type="predicted"/>
<protein>
    <submittedName>
        <fullName evidence="2">Bacteriophage capsid protein</fullName>
    </submittedName>
</protein>
<accession>A0A0F7L4G7</accession>
<sequence length="67" mass="7561">MPHRQGDRRTQSPTPEVLSTLHGPQADLSASWCSSHLLSHWLARSKRHPRTQQCLEALPSQILSNSH</sequence>